<reference evidence="1 2" key="1">
    <citation type="journal article" date="2010" name="Virol. J.">
        <title>Genomes of the T4-related bacteriophages as windows on microbial genome evolution.</title>
        <authorList>
            <person name="Petrov V.M."/>
            <person name="Ratnayaka S."/>
            <person name="Nolan J.M."/>
            <person name="Miller E.S."/>
            <person name="Karam J.D."/>
        </authorList>
    </citation>
    <scope>NUCLEOTIDE SEQUENCE [LARGE SCALE GENOMIC DNA]</scope>
    <source>
        <strain evidence="1">Acj133</strain>
    </source>
</reference>
<name>D9I656_9CAUD</name>
<proteinExistence type="predicted"/>
<evidence type="ECO:0000313" key="1">
    <source>
        <dbReference type="EMBL" id="ADJ19437.1"/>
    </source>
</evidence>
<evidence type="ECO:0000313" key="2">
    <source>
        <dbReference type="Proteomes" id="UP000000330"/>
    </source>
</evidence>
<accession>D9I656</accession>
<gene>
    <name evidence="1" type="ORF">Acj133p122</name>
</gene>
<protein>
    <submittedName>
        <fullName evidence="1">Uncharacterized protein</fullName>
    </submittedName>
</protein>
<dbReference type="EMBL" id="HM114315">
    <property type="protein sequence ID" value="ADJ19437.1"/>
    <property type="molecule type" value="Genomic_DNA"/>
</dbReference>
<sequence>MKYLVLLLALLSPVAFAWEKVADSTYSSYGTKISVDRTDSLPFAELIYNSRADDFKLYFISRDGERTTANYGMFNMRSCGTTTTGAIVKESINSNSGPDLHRVFIDCKRPMFLRVWNMYNEHTTYKFENLGPLEESKNE</sequence>
<dbReference type="KEGG" id="vg:10323109"/>
<dbReference type="RefSeq" id="YP_004300703.1">
    <property type="nucleotide sequence ID" value="NC_015250.1"/>
</dbReference>
<dbReference type="Proteomes" id="UP000000330">
    <property type="component" value="Segment"/>
</dbReference>
<keyword evidence="2" id="KW-1185">Reference proteome</keyword>
<dbReference type="GeneID" id="10323109"/>
<organism evidence="1 2">
    <name type="scientific">Acinetobacter phage 133</name>
    <dbReference type="NCBI Taxonomy" id="2919552"/>
    <lineage>
        <taxon>Viruses</taxon>
        <taxon>Duplodnaviria</taxon>
        <taxon>Heunggongvirae</taxon>
        <taxon>Uroviricota</taxon>
        <taxon>Caudoviricetes</taxon>
        <taxon>Pantevenvirales</taxon>
        <taxon>Straboviridae</taxon>
        <taxon>Tevenvirinae</taxon>
        <taxon>Centumtrigintavirus</taxon>
        <taxon>Centumtrigintavirus cv133</taxon>
        <taxon>Acinetobacter virus 133</taxon>
    </lineage>
</organism>